<feature type="region of interest" description="Disordered" evidence="1">
    <location>
        <begin position="46"/>
        <end position="67"/>
    </location>
</feature>
<name>A0ABY5E8U0_9BACT</name>
<evidence type="ECO:0000313" key="3">
    <source>
        <dbReference type="EMBL" id="UTJ07503.1"/>
    </source>
</evidence>
<dbReference type="EMBL" id="CP100595">
    <property type="protein sequence ID" value="UTJ07503.1"/>
    <property type="molecule type" value="Genomic_DNA"/>
</dbReference>
<sequence>MKIIVKSLALVLVGLTSLVALEVNDKVNNEQQIVKVKVKKQVEQTKQEAKDVKEDEKMKDFKDSIKK</sequence>
<gene>
    <name evidence="3" type="ORF">NJU99_05245</name>
</gene>
<dbReference type="RefSeq" id="WP_254577677.1">
    <property type="nucleotide sequence ID" value="NZ_CP100595.1"/>
</dbReference>
<keyword evidence="2" id="KW-0732">Signal</keyword>
<evidence type="ECO:0000256" key="2">
    <source>
        <dbReference type="SAM" id="SignalP"/>
    </source>
</evidence>
<evidence type="ECO:0000256" key="1">
    <source>
        <dbReference type="SAM" id="MobiDB-lite"/>
    </source>
</evidence>
<proteinExistence type="predicted"/>
<keyword evidence="4" id="KW-1185">Reference proteome</keyword>
<feature type="signal peptide" evidence="2">
    <location>
        <begin position="1"/>
        <end position="22"/>
    </location>
</feature>
<dbReference type="Proteomes" id="UP001060012">
    <property type="component" value="Chromosome"/>
</dbReference>
<feature type="chain" id="PRO_5045464984" evidence="2">
    <location>
        <begin position="23"/>
        <end position="67"/>
    </location>
</feature>
<reference evidence="3" key="1">
    <citation type="submission" date="2022-07" db="EMBL/GenBank/DDBJ databases">
        <title>Arcobacter roscoffensis sp. nov., a marine bacterium isolated from coastal seawater collected from Roscoff, France.</title>
        <authorList>
            <person name="Pascual J."/>
            <person name="Lepeaux C."/>
            <person name="Methner A."/>
            <person name="Overmann J."/>
        </authorList>
    </citation>
    <scope>NUCLEOTIDE SEQUENCE</scope>
    <source>
        <strain evidence="3">ARW1-2F2</strain>
    </source>
</reference>
<organism evidence="3 4">
    <name type="scientific">Arcobacter roscoffensis</name>
    <dbReference type="NCBI Taxonomy" id="2961520"/>
    <lineage>
        <taxon>Bacteria</taxon>
        <taxon>Pseudomonadati</taxon>
        <taxon>Campylobacterota</taxon>
        <taxon>Epsilonproteobacteria</taxon>
        <taxon>Campylobacterales</taxon>
        <taxon>Arcobacteraceae</taxon>
        <taxon>Arcobacter</taxon>
    </lineage>
</organism>
<protein>
    <submittedName>
        <fullName evidence="3">Uncharacterized protein</fullName>
    </submittedName>
</protein>
<evidence type="ECO:0000313" key="4">
    <source>
        <dbReference type="Proteomes" id="UP001060012"/>
    </source>
</evidence>
<accession>A0ABY5E8U0</accession>